<protein>
    <submittedName>
        <fullName evidence="11">Protein kinase domain-containing protein</fullName>
    </submittedName>
</protein>
<dbReference type="InterPro" id="IPR000961">
    <property type="entry name" value="AGC-kinase_C"/>
</dbReference>
<dbReference type="EMBL" id="UYRS01000302">
    <property type="protein sequence ID" value="VDK22820.1"/>
    <property type="molecule type" value="Genomic_DNA"/>
</dbReference>
<dbReference type="PROSITE" id="PS51285">
    <property type="entry name" value="AGC_KINASE_CTER"/>
    <property type="match status" value="1"/>
</dbReference>
<dbReference type="WBParaSite" id="TASK_0000129601-mRNA-1">
    <property type="protein sequence ID" value="TASK_0000129601-mRNA-1"/>
    <property type="gene ID" value="TASK_0000129601"/>
</dbReference>
<feature type="domain" description="Protein kinase" evidence="7">
    <location>
        <begin position="10"/>
        <end position="265"/>
    </location>
</feature>
<dbReference type="Proteomes" id="UP000282613">
    <property type="component" value="Unassembled WGS sequence"/>
</dbReference>
<keyword evidence="4" id="KW-0418">Kinase</keyword>
<dbReference type="OrthoDB" id="8693905at2759"/>
<evidence type="ECO:0000256" key="2">
    <source>
        <dbReference type="ARBA" id="ARBA00022679"/>
    </source>
</evidence>
<evidence type="ECO:0000256" key="5">
    <source>
        <dbReference type="ARBA" id="ARBA00022840"/>
    </source>
</evidence>
<keyword evidence="2" id="KW-0808">Transferase</keyword>
<dbReference type="PANTHER" id="PTHR24351">
    <property type="entry name" value="RIBOSOMAL PROTEIN S6 KINASE"/>
    <property type="match status" value="1"/>
</dbReference>
<organism evidence="11">
    <name type="scientific">Taenia asiatica</name>
    <name type="common">Asian tapeworm</name>
    <dbReference type="NCBI Taxonomy" id="60517"/>
    <lineage>
        <taxon>Eukaryota</taxon>
        <taxon>Metazoa</taxon>
        <taxon>Spiralia</taxon>
        <taxon>Lophotrochozoa</taxon>
        <taxon>Platyhelminthes</taxon>
        <taxon>Cestoda</taxon>
        <taxon>Eucestoda</taxon>
        <taxon>Cyclophyllidea</taxon>
        <taxon>Taeniidae</taxon>
        <taxon>Taenia</taxon>
    </lineage>
</organism>
<evidence type="ECO:0000259" key="7">
    <source>
        <dbReference type="PROSITE" id="PS50011"/>
    </source>
</evidence>
<feature type="compositionally biased region" description="Polar residues" evidence="6">
    <location>
        <begin position="377"/>
        <end position="391"/>
    </location>
</feature>
<keyword evidence="3" id="KW-0547">Nucleotide-binding</keyword>
<proteinExistence type="predicted"/>
<dbReference type="PROSITE" id="PS00108">
    <property type="entry name" value="PROTEIN_KINASE_ST"/>
    <property type="match status" value="1"/>
</dbReference>
<evidence type="ECO:0000256" key="6">
    <source>
        <dbReference type="SAM" id="MobiDB-lite"/>
    </source>
</evidence>
<dbReference type="GO" id="GO:0004674">
    <property type="term" value="F:protein serine/threonine kinase activity"/>
    <property type="evidence" value="ECO:0007669"/>
    <property type="project" value="UniProtKB-KW"/>
</dbReference>
<dbReference type="GO" id="GO:0005524">
    <property type="term" value="F:ATP binding"/>
    <property type="evidence" value="ECO:0007669"/>
    <property type="project" value="UniProtKB-KW"/>
</dbReference>
<name>A0A0R3VV94_TAEAS</name>
<dbReference type="AlphaFoldDB" id="A0A0R3VV94"/>
<reference evidence="11" key="1">
    <citation type="submission" date="2017-02" db="UniProtKB">
        <authorList>
            <consortium name="WormBaseParasite"/>
        </authorList>
    </citation>
    <scope>IDENTIFICATION</scope>
</reference>
<dbReference type="STRING" id="60517.A0A0R3VV94"/>
<dbReference type="Pfam" id="PF00069">
    <property type="entry name" value="Pkinase"/>
    <property type="match status" value="1"/>
</dbReference>
<evidence type="ECO:0000256" key="4">
    <source>
        <dbReference type="ARBA" id="ARBA00022777"/>
    </source>
</evidence>
<keyword evidence="1" id="KW-0723">Serine/threonine-protein kinase</keyword>
<dbReference type="InterPro" id="IPR011009">
    <property type="entry name" value="Kinase-like_dom_sf"/>
</dbReference>
<sequence>MVHSMEPRKFDIVKFISRGSYSIVYEIAYPQADDKTTRMAWALKRFYLLDSSAVCCALREHDILVRLALADKQSLFLPTLFQSLRIHGAPAFVLQKGSGYDLEDLISNFGCLDEKDARFYSCEIICGLEHLHSMGIVHLDVKPTNILIADSGHLLITDFDCSYDMTRATEPPRKANFAGIPFHVAPETKNQMEITTKADVWSLGILVASIMYGEARVEDWLHTLRFTTGCLPDMSAPLRQFFKACLTANRKMRLDIDGVKWLDFYKDVNWEKVLACKMEPPYYPSEFEFSAAAENFNLDPYNPLLLNAAYSTGMPIIYEGLRDTCKKNGVRQLAVDLPNHVELAKAGLTPKRIDELFVSFDFTNPHYLESPHRFNEKQNVSGDENAPSYSKQAEMAGC</sequence>
<evidence type="ECO:0000256" key="3">
    <source>
        <dbReference type="ARBA" id="ARBA00022741"/>
    </source>
</evidence>
<keyword evidence="5" id="KW-0067">ATP-binding</keyword>
<reference evidence="9 10" key="2">
    <citation type="submission" date="2018-11" db="EMBL/GenBank/DDBJ databases">
        <authorList>
            <consortium name="Pathogen Informatics"/>
        </authorList>
    </citation>
    <scope>NUCLEOTIDE SEQUENCE [LARGE SCALE GENOMIC DNA]</scope>
</reference>
<evidence type="ECO:0000313" key="10">
    <source>
        <dbReference type="Proteomes" id="UP000282613"/>
    </source>
</evidence>
<dbReference type="Gene3D" id="3.30.200.20">
    <property type="entry name" value="Phosphorylase Kinase, domain 1"/>
    <property type="match status" value="1"/>
</dbReference>
<evidence type="ECO:0000256" key="1">
    <source>
        <dbReference type="ARBA" id="ARBA00022527"/>
    </source>
</evidence>
<dbReference type="InterPro" id="IPR008271">
    <property type="entry name" value="Ser/Thr_kinase_AS"/>
</dbReference>
<keyword evidence="10" id="KW-1185">Reference proteome</keyword>
<evidence type="ECO:0000313" key="11">
    <source>
        <dbReference type="WBParaSite" id="TASK_0000129601-mRNA-1"/>
    </source>
</evidence>
<feature type="region of interest" description="Disordered" evidence="6">
    <location>
        <begin position="373"/>
        <end position="398"/>
    </location>
</feature>
<evidence type="ECO:0000313" key="9">
    <source>
        <dbReference type="EMBL" id="VDK22820.1"/>
    </source>
</evidence>
<accession>A0A0R3VV94</accession>
<dbReference type="SUPFAM" id="SSF56112">
    <property type="entry name" value="Protein kinase-like (PK-like)"/>
    <property type="match status" value="1"/>
</dbReference>
<dbReference type="Gene3D" id="1.10.510.10">
    <property type="entry name" value="Transferase(Phosphotransferase) domain 1"/>
    <property type="match status" value="1"/>
</dbReference>
<dbReference type="SMART" id="SM00220">
    <property type="entry name" value="S_TKc"/>
    <property type="match status" value="1"/>
</dbReference>
<evidence type="ECO:0000259" key="8">
    <source>
        <dbReference type="PROSITE" id="PS51285"/>
    </source>
</evidence>
<dbReference type="PROSITE" id="PS50011">
    <property type="entry name" value="PROTEIN_KINASE_DOM"/>
    <property type="match status" value="1"/>
</dbReference>
<gene>
    <name evidence="9" type="ORF">TASK_LOCUS1297</name>
</gene>
<dbReference type="InterPro" id="IPR000719">
    <property type="entry name" value="Prot_kinase_dom"/>
</dbReference>
<feature type="domain" description="AGC-kinase C-terminal" evidence="8">
    <location>
        <begin position="266"/>
        <end position="372"/>
    </location>
</feature>